<feature type="compositionally biased region" description="Low complexity" evidence="1">
    <location>
        <begin position="27"/>
        <end position="48"/>
    </location>
</feature>
<dbReference type="Proteomes" id="UP000048984">
    <property type="component" value="Unassembled WGS sequence"/>
</dbReference>
<dbReference type="RefSeq" id="WP_054357481.1">
    <property type="nucleotide sequence ID" value="NZ_JAPCYQ010000001.1"/>
</dbReference>
<feature type="region of interest" description="Disordered" evidence="1">
    <location>
        <begin position="27"/>
        <end position="72"/>
    </location>
</feature>
<name>A0A0P6VMC3_9HYPH</name>
<evidence type="ECO:0008006" key="5">
    <source>
        <dbReference type="Google" id="ProtNLM"/>
    </source>
</evidence>
<gene>
    <name evidence="3" type="ORF">ABB55_03005</name>
</gene>
<feature type="signal peptide" evidence="2">
    <location>
        <begin position="1"/>
        <end position="23"/>
    </location>
</feature>
<evidence type="ECO:0000256" key="1">
    <source>
        <dbReference type="SAM" id="MobiDB-lite"/>
    </source>
</evidence>
<accession>A0A0P6VMC3</accession>
<reference evidence="3 4" key="1">
    <citation type="submission" date="2015-09" db="EMBL/GenBank/DDBJ databases">
        <authorList>
            <person name="Jackson K.R."/>
            <person name="Lunt B.L."/>
            <person name="Fisher J.N.B."/>
            <person name="Gardner A.V."/>
            <person name="Bailey M.E."/>
            <person name="Deus L.M."/>
            <person name="Earl A.S."/>
            <person name="Gibby P.D."/>
            <person name="Hartmann K.A."/>
            <person name="Liu J.E."/>
            <person name="Manci A.M."/>
            <person name="Nielsen D.A."/>
            <person name="Solomon M.B."/>
            <person name="Breakwell D.P."/>
            <person name="Burnett S.H."/>
            <person name="Grose J.H."/>
        </authorList>
    </citation>
    <scope>NUCLEOTIDE SEQUENCE [LARGE SCALE GENOMIC DNA]</scope>
    <source>
        <strain evidence="3 4">16</strain>
    </source>
</reference>
<dbReference type="EMBL" id="LJYW01000001">
    <property type="protein sequence ID" value="KPL51318.1"/>
    <property type="molecule type" value="Genomic_DNA"/>
</dbReference>
<proteinExistence type="predicted"/>
<reference evidence="3 4" key="2">
    <citation type="submission" date="2015-10" db="EMBL/GenBank/DDBJ databases">
        <title>Draft Genome Sequence of Prosthecomicrobium hirschii ATCC 27832.</title>
        <authorList>
            <person name="Daniel J."/>
            <person name="Givan S.A."/>
            <person name="Brun Y.V."/>
            <person name="Brown P.J."/>
        </authorList>
    </citation>
    <scope>NUCLEOTIDE SEQUENCE [LARGE SCALE GENOMIC DNA]</scope>
    <source>
        <strain evidence="3 4">16</strain>
    </source>
</reference>
<evidence type="ECO:0000313" key="4">
    <source>
        <dbReference type="Proteomes" id="UP000048984"/>
    </source>
</evidence>
<keyword evidence="2" id="KW-0732">Signal</keyword>
<keyword evidence="4" id="KW-1185">Reference proteome</keyword>
<feature type="chain" id="PRO_5006131628" description="Phosphate starvation-inducible protein PsiF" evidence="2">
    <location>
        <begin position="24"/>
        <end position="93"/>
    </location>
</feature>
<comment type="caution">
    <text evidence="3">The sequence shown here is derived from an EMBL/GenBank/DDBJ whole genome shotgun (WGS) entry which is preliminary data.</text>
</comment>
<sequence>MTDRILAALIAGALAFTPAAAFAQATTTKPAATTETKPAAKPAASKAAAKADDEDEPSSAEQKKACDAKWKTEKEKTGAKGWKAYFTYMAKCM</sequence>
<organism evidence="3 4">
    <name type="scientific">Prosthecodimorpha hirschii</name>
    <dbReference type="NCBI Taxonomy" id="665126"/>
    <lineage>
        <taxon>Bacteria</taxon>
        <taxon>Pseudomonadati</taxon>
        <taxon>Pseudomonadota</taxon>
        <taxon>Alphaproteobacteria</taxon>
        <taxon>Hyphomicrobiales</taxon>
        <taxon>Ancalomicrobiaceae</taxon>
        <taxon>Prosthecodimorpha</taxon>
    </lineage>
</organism>
<evidence type="ECO:0000313" key="3">
    <source>
        <dbReference type="EMBL" id="KPL51318.1"/>
    </source>
</evidence>
<feature type="compositionally biased region" description="Basic and acidic residues" evidence="1">
    <location>
        <begin position="61"/>
        <end position="72"/>
    </location>
</feature>
<dbReference type="AlphaFoldDB" id="A0A0P6VMC3"/>
<protein>
    <recommendedName>
        <fullName evidence="5">Phosphate starvation-inducible protein PsiF</fullName>
    </recommendedName>
</protein>
<evidence type="ECO:0000256" key="2">
    <source>
        <dbReference type="SAM" id="SignalP"/>
    </source>
</evidence>